<dbReference type="PANTHER" id="PTHR35392:SF5">
    <property type="entry name" value="ZN(2)-C6 FUNGAL-TYPE DOMAIN-CONTAINING PROTEIN"/>
    <property type="match status" value="1"/>
</dbReference>
<evidence type="ECO:0000256" key="2">
    <source>
        <dbReference type="SAM" id="MobiDB-lite"/>
    </source>
</evidence>
<feature type="region of interest" description="Disordered" evidence="2">
    <location>
        <begin position="240"/>
        <end position="338"/>
    </location>
</feature>
<sequence length="866" mass="94545">MASASVTSGTSPLSGFEFEFPQHPDGTGDPDEGVWTTISNPSTGSMGLLSSPANSLGSSWVVMGDGQLVELQPSPAALGSPLSGQMSPYSATLDQTGNGAQFEDVNLFQGMGGQGLGFMTSAQGPPDLVLDQFGSESGDFDAVFNPFSSASILEDSPPRQQQQRTAIGFPNPQANVGISSWDYVNTWANQDVTASAAPVHHPREYTTQQHTAQYTVQQINHPRPPPSESSHVFVMEDPSFVSRSPSHHSHHTYSPSLQSASASPPATASPRSPTQIKFEPGLPDRRRSPAVSAAATSAPKPIPTTRKLNTGNRVQKRKAQTSAPNPSPTSASGSASTSASSATSKFLIVTPSSISHNSSTQPNLNPFECLDALSRGPTQRGRKGPLATDTKQSALVVRRMGACFSCHARKVRCDKERPCRNCVRLAGSVPQVVCWQFGDFTPVLFPGFIRGHLRREEVAKFVEGSVESFRVGGVEVPCTVELVSGVGFGAKTVLEIKAKFFTARTADVLQHWHAQLGRNGMDLASRGAAPIGLEMGSSSSSSSDGSGKESTSGGSDGQKAELKRRVREYVQAMVDEPHFAELVTPAPQHTDLPRRVLRIVHDYAMRCDVPMVRRALSIYAMHFVMTRHLCLTAKNVVDLCPTGLVPQGVPWVTPRVLNRQIKAVVDEMLCREMQLLFDNFSKSLKPKLRREWAPCLASFLVLCLFMESVETAADLFVISDNQINLMHQYAPAWQRSFVLGVNREIENMPFKQFAFQFHQIYQTHSRDAAARSFNPIMDDTCFELGELENEAAAMVRKLRRFIDDDCEVRLTSEIGSELDYLTADPILPSAEDLHPRNMSYNYTGRLVAKFLLSFTDERYIFDGKGL</sequence>
<dbReference type="Pfam" id="PF00172">
    <property type="entry name" value="Zn_clus"/>
    <property type="match status" value="1"/>
</dbReference>
<name>A0AAN6V2J3_9PEZI</name>
<feature type="region of interest" description="Disordered" evidence="2">
    <location>
        <begin position="1"/>
        <end position="36"/>
    </location>
</feature>
<dbReference type="Proteomes" id="UP001302676">
    <property type="component" value="Unassembled WGS sequence"/>
</dbReference>
<keyword evidence="5" id="KW-1185">Reference proteome</keyword>
<reference evidence="4" key="2">
    <citation type="submission" date="2023-05" db="EMBL/GenBank/DDBJ databases">
        <authorList>
            <consortium name="Lawrence Berkeley National Laboratory"/>
            <person name="Steindorff A."/>
            <person name="Hensen N."/>
            <person name="Bonometti L."/>
            <person name="Westerberg I."/>
            <person name="Brannstrom I.O."/>
            <person name="Guillou S."/>
            <person name="Cros-Aarteil S."/>
            <person name="Calhoun S."/>
            <person name="Haridas S."/>
            <person name="Kuo A."/>
            <person name="Mondo S."/>
            <person name="Pangilinan J."/>
            <person name="Riley R."/>
            <person name="Labutti K."/>
            <person name="Andreopoulos B."/>
            <person name="Lipzen A."/>
            <person name="Chen C."/>
            <person name="Yanf M."/>
            <person name="Daum C."/>
            <person name="Ng V."/>
            <person name="Clum A."/>
            <person name="Ohm R."/>
            <person name="Martin F."/>
            <person name="Silar P."/>
            <person name="Natvig D."/>
            <person name="Lalanne C."/>
            <person name="Gautier V."/>
            <person name="Ament-Velasquez S.L."/>
            <person name="Kruys A."/>
            <person name="Hutchinson M.I."/>
            <person name="Powell A.J."/>
            <person name="Barry K."/>
            <person name="Miller A.N."/>
            <person name="Grigoriev I.V."/>
            <person name="Debuchy R."/>
            <person name="Gladieux P."/>
            <person name="Thoren M.H."/>
            <person name="Johannesson H."/>
        </authorList>
    </citation>
    <scope>NUCLEOTIDE SEQUENCE</scope>
    <source>
        <strain evidence="4">CBS 141.50</strain>
    </source>
</reference>
<evidence type="ECO:0000259" key="3">
    <source>
        <dbReference type="PROSITE" id="PS50048"/>
    </source>
</evidence>
<dbReference type="SUPFAM" id="SSF57701">
    <property type="entry name" value="Zn2/Cys6 DNA-binding domain"/>
    <property type="match status" value="1"/>
</dbReference>
<dbReference type="PROSITE" id="PS50048">
    <property type="entry name" value="ZN2_CY6_FUNGAL_2"/>
    <property type="match status" value="1"/>
</dbReference>
<evidence type="ECO:0000313" key="5">
    <source>
        <dbReference type="Proteomes" id="UP001302676"/>
    </source>
</evidence>
<feature type="region of interest" description="Disordered" evidence="2">
    <location>
        <begin position="534"/>
        <end position="561"/>
    </location>
</feature>
<dbReference type="InterPro" id="IPR001138">
    <property type="entry name" value="Zn2Cys6_DnaBD"/>
</dbReference>
<dbReference type="GO" id="GO:0008270">
    <property type="term" value="F:zinc ion binding"/>
    <property type="evidence" value="ECO:0007669"/>
    <property type="project" value="InterPro"/>
</dbReference>
<dbReference type="InterPro" id="IPR052973">
    <property type="entry name" value="Fungal_sec-metab_reg_TF"/>
</dbReference>
<dbReference type="GO" id="GO:0000981">
    <property type="term" value="F:DNA-binding transcription factor activity, RNA polymerase II-specific"/>
    <property type="evidence" value="ECO:0007669"/>
    <property type="project" value="InterPro"/>
</dbReference>
<protein>
    <recommendedName>
        <fullName evidence="3">Zn(2)-C6 fungal-type domain-containing protein</fullName>
    </recommendedName>
</protein>
<feature type="compositionally biased region" description="Low complexity" evidence="2">
    <location>
        <begin position="289"/>
        <end position="299"/>
    </location>
</feature>
<keyword evidence="1" id="KW-0539">Nucleus</keyword>
<gene>
    <name evidence="4" type="ORF">C8A04DRAFT_37267</name>
</gene>
<accession>A0AAN6V2J3</accession>
<dbReference type="EMBL" id="MU853584">
    <property type="protein sequence ID" value="KAK4143652.1"/>
    <property type="molecule type" value="Genomic_DNA"/>
</dbReference>
<feature type="compositionally biased region" description="Low complexity" evidence="2">
    <location>
        <begin position="321"/>
        <end position="338"/>
    </location>
</feature>
<dbReference type="AlphaFoldDB" id="A0AAN6V2J3"/>
<feature type="domain" description="Zn(2)-C6 fungal-type" evidence="3">
    <location>
        <begin position="402"/>
        <end position="434"/>
    </location>
</feature>
<dbReference type="RefSeq" id="XP_062637023.1">
    <property type="nucleotide sequence ID" value="XM_062783822.1"/>
</dbReference>
<organism evidence="4 5">
    <name type="scientific">Dichotomopilus funicola</name>
    <dbReference type="NCBI Taxonomy" id="1934379"/>
    <lineage>
        <taxon>Eukaryota</taxon>
        <taxon>Fungi</taxon>
        <taxon>Dikarya</taxon>
        <taxon>Ascomycota</taxon>
        <taxon>Pezizomycotina</taxon>
        <taxon>Sordariomycetes</taxon>
        <taxon>Sordariomycetidae</taxon>
        <taxon>Sordariales</taxon>
        <taxon>Chaetomiaceae</taxon>
        <taxon>Dichotomopilus</taxon>
    </lineage>
</organism>
<feature type="compositionally biased region" description="Low complexity" evidence="2">
    <location>
        <begin position="536"/>
        <end position="553"/>
    </location>
</feature>
<dbReference type="InterPro" id="IPR036864">
    <property type="entry name" value="Zn2-C6_fun-type_DNA-bd_sf"/>
</dbReference>
<feature type="compositionally biased region" description="Low complexity" evidence="2">
    <location>
        <begin position="252"/>
        <end position="273"/>
    </location>
</feature>
<dbReference type="Gene3D" id="4.10.240.10">
    <property type="entry name" value="Zn(2)-C6 fungal-type DNA-binding domain"/>
    <property type="match status" value="1"/>
</dbReference>
<dbReference type="CDD" id="cd00067">
    <property type="entry name" value="GAL4"/>
    <property type="match status" value="1"/>
</dbReference>
<dbReference type="PANTHER" id="PTHR35392">
    <property type="entry name" value="ZN(II)2CYS6 TRANSCRIPTION FACTOR (EUROFUNG)-RELATED-RELATED"/>
    <property type="match status" value="1"/>
</dbReference>
<evidence type="ECO:0000313" key="4">
    <source>
        <dbReference type="EMBL" id="KAK4143652.1"/>
    </source>
</evidence>
<evidence type="ECO:0000256" key="1">
    <source>
        <dbReference type="ARBA" id="ARBA00023242"/>
    </source>
</evidence>
<feature type="compositionally biased region" description="Polar residues" evidence="2">
    <location>
        <begin position="1"/>
        <end position="13"/>
    </location>
</feature>
<feature type="region of interest" description="Disordered" evidence="2">
    <location>
        <begin position="368"/>
        <end position="388"/>
    </location>
</feature>
<proteinExistence type="predicted"/>
<dbReference type="GeneID" id="87820435"/>
<comment type="caution">
    <text evidence="4">The sequence shown here is derived from an EMBL/GenBank/DDBJ whole genome shotgun (WGS) entry which is preliminary data.</text>
</comment>
<reference evidence="4" key="1">
    <citation type="journal article" date="2023" name="Mol. Phylogenet. Evol.">
        <title>Genome-scale phylogeny and comparative genomics of the fungal order Sordariales.</title>
        <authorList>
            <person name="Hensen N."/>
            <person name="Bonometti L."/>
            <person name="Westerberg I."/>
            <person name="Brannstrom I.O."/>
            <person name="Guillou S."/>
            <person name="Cros-Aarteil S."/>
            <person name="Calhoun S."/>
            <person name="Haridas S."/>
            <person name="Kuo A."/>
            <person name="Mondo S."/>
            <person name="Pangilinan J."/>
            <person name="Riley R."/>
            <person name="LaButti K."/>
            <person name="Andreopoulos B."/>
            <person name="Lipzen A."/>
            <person name="Chen C."/>
            <person name="Yan M."/>
            <person name="Daum C."/>
            <person name="Ng V."/>
            <person name="Clum A."/>
            <person name="Steindorff A."/>
            <person name="Ohm R.A."/>
            <person name="Martin F."/>
            <person name="Silar P."/>
            <person name="Natvig D.O."/>
            <person name="Lalanne C."/>
            <person name="Gautier V."/>
            <person name="Ament-Velasquez S.L."/>
            <person name="Kruys A."/>
            <person name="Hutchinson M.I."/>
            <person name="Powell A.J."/>
            <person name="Barry K."/>
            <person name="Miller A.N."/>
            <person name="Grigoriev I.V."/>
            <person name="Debuchy R."/>
            <person name="Gladieux P."/>
            <person name="Hiltunen Thoren M."/>
            <person name="Johannesson H."/>
        </authorList>
    </citation>
    <scope>NUCLEOTIDE SEQUENCE</scope>
    <source>
        <strain evidence="4">CBS 141.50</strain>
    </source>
</reference>